<dbReference type="AlphaFoldDB" id="A0AAP0RPU0"/>
<keyword evidence="2" id="KW-1185">Reference proteome</keyword>
<gene>
    <name evidence="1" type="ORF">L1049_004648</name>
</gene>
<dbReference type="PANTHER" id="PTHR35109:SF2">
    <property type="entry name" value="LATE EMBRYOGENESIS ABUNDANT PROTEIN"/>
    <property type="match status" value="1"/>
</dbReference>
<proteinExistence type="predicted"/>
<accession>A0AAP0RPU0</accession>
<protein>
    <submittedName>
        <fullName evidence="1">Uncharacterized protein</fullName>
    </submittedName>
</protein>
<sequence length="109" mass="12367">MAGAYGRGAQSMNSMFIKQMLRKKYHRKSSSTDVLCDTIKLNDEEVIESGHGENNRVGINDSDSNWWIPHRHTGIYYPKGHKKLLEDIPLGAGKDMAINWFSNKEDTAI</sequence>
<reference evidence="1 2" key="1">
    <citation type="journal article" date="2024" name="Plant J.">
        <title>Genome sequences and population genomics reveal climatic adaptation and genomic divergence between two closely related sweetgum species.</title>
        <authorList>
            <person name="Xu W.Q."/>
            <person name="Ren C.Q."/>
            <person name="Zhang X.Y."/>
            <person name="Comes H.P."/>
            <person name="Liu X.H."/>
            <person name="Li Y.G."/>
            <person name="Kettle C.J."/>
            <person name="Jalonen R."/>
            <person name="Gaisberger H."/>
            <person name="Ma Y.Z."/>
            <person name="Qiu Y.X."/>
        </authorList>
    </citation>
    <scope>NUCLEOTIDE SEQUENCE [LARGE SCALE GENOMIC DNA]</scope>
    <source>
        <strain evidence="1">Hangzhou</strain>
    </source>
</reference>
<dbReference type="Proteomes" id="UP001415857">
    <property type="component" value="Unassembled WGS sequence"/>
</dbReference>
<evidence type="ECO:0000313" key="2">
    <source>
        <dbReference type="Proteomes" id="UP001415857"/>
    </source>
</evidence>
<dbReference type="EMBL" id="JBBPBK010000007">
    <property type="protein sequence ID" value="KAK9281743.1"/>
    <property type="molecule type" value="Genomic_DNA"/>
</dbReference>
<evidence type="ECO:0000313" key="1">
    <source>
        <dbReference type="EMBL" id="KAK9281743.1"/>
    </source>
</evidence>
<dbReference type="PANTHER" id="PTHR35109">
    <property type="entry name" value="GLUTAMATE RACEMASE"/>
    <property type="match status" value="1"/>
</dbReference>
<name>A0AAP0RPU0_LIQFO</name>
<comment type="caution">
    <text evidence="1">The sequence shown here is derived from an EMBL/GenBank/DDBJ whole genome shotgun (WGS) entry which is preliminary data.</text>
</comment>
<organism evidence="1 2">
    <name type="scientific">Liquidambar formosana</name>
    <name type="common">Formosan gum</name>
    <dbReference type="NCBI Taxonomy" id="63359"/>
    <lineage>
        <taxon>Eukaryota</taxon>
        <taxon>Viridiplantae</taxon>
        <taxon>Streptophyta</taxon>
        <taxon>Embryophyta</taxon>
        <taxon>Tracheophyta</taxon>
        <taxon>Spermatophyta</taxon>
        <taxon>Magnoliopsida</taxon>
        <taxon>eudicotyledons</taxon>
        <taxon>Gunneridae</taxon>
        <taxon>Pentapetalae</taxon>
        <taxon>Saxifragales</taxon>
        <taxon>Altingiaceae</taxon>
        <taxon>Liquidambar</taxon>
    </lineage>
</organism>